<dbReference type="Proteomes" id="UP000537326">
    <property type="component" value="Unassembled WGS sequence"/>
</dbReference>
<feature type="compositionally biased region" description="Low complexity" evidence="1">
    <location>
        <begin position="13"/>
        <end position="24"/>
    </location>
</feature>
<dbReference type="RefSeq" id="WP_179531894.1">
    <property type="nucleotide sequence ID" value="NZ_BAAAPP010000005.1"/>
</dbReference>
<organism evidence="2 3">
    <name type="scientific">Nocardioides marinus</name>
    <dbReference type="NCBI Taxonomy" id="374514"/>
    <lineage>
        <taxon>Bacteria</taxon>
        <taxon>Bacillati</taxon>
        <taxon>Actinomycetota</taxon>
        <taxon>Actinomycetes</taxon>
        <taxon>Propionibacteriales</taxon>
        <taxon>Nocardioidaceae</taxon>
        <taxon>Nocardioides</taxon>
    </lineage>
</organism>
<evidence type="ECO:0000313" key="3">
    <source>
        <dbReference type="Proteomes" id="UP000537326"/>
    </source>
</evidence>
<evidence type="ECO:0000313" key="2">
    <source>
        <dbReference type="EMBL" id="NYI11166.1"/>
    </source>
</evidence>
<evidence type="ECO:0008006" key="4">
    <source>
        <dbReference type="Google" id="ProtNLM"/>
    </source>
</evidence>
<gene>
    <name evidence="2" type="ORF">BKA05_002681</name>
</gene>
<keyword evidence="3" id="KW-1185">Reference proteome</keyword>
<dbReference type="EMBL" id="JACBZI010000001">
    <property type="protein sequence ID" value="NYI11166.1"/>
    <property type="molecule type" value="Genomic_DNA"/>
</dbReference>
<feature type="region of interest" description="Disordered" evidence="1">
    <location>
        <begin position="1"/>
        <end position="24"/>
    </location>
</feature>
<dbReference type="SUPFAM" id="SSF53955">
    <property type="entry name" value="Lysozyme-like"/>
    <property type="match status" value="1"/>
</dbReference>
<feature type="region of interest" description="Disordered" evidence="1">
    <location>
        <begin position="63"/>
        <end position="130"/>
    </location>
</feature>
<feature type="compositionally biased region" description="Basic and acidic residues" evidence="1">
    <location>
        <begin position="77"/>
        <end position="130"/>
    </location>
</feature>
<evidence type="ECO:0000256" key="1">
    <source>
        <dbReference type="SAM" id="MobiDB-lite"/>
    </source>
</evidence>
<dbReference type="AlphaFoldDB" id="A0A7Y9YFA8"/>
<sequence>MSHRSYTPKHAAPRPTGAGRAAVRASARRTTLIASTVAVSATGAAVGAGLLVSPVETMASVSAADASPLSVDVAPAADRETRDEDVSRSAERRADRQEKREARRERQERLAKRESREQRRAERQAAKDPRSVARSLLGEYGFADDQFGCLDALWVSESDWKVDADNPTSSAYGIPQALTETHDLPADYMTNAETQIRWGLGYIADSYGSPCSAWYFKQANNWY</sequence>
<proteinExistence type="predicted"/>
<dbReference type="InterPro" id="IPR023346">
    <property type="entry name" value="Lysozyme-like_dom_sf"/>
</dbReference>
<accession>A0A7Y9YFA8</accession>
<reference evidence="2 3" key="1">
    <citation type="submission" date="2020-07" db="EMBL/GenBank/DDBJ databases">
        <title>Sequencing the genomes of 1000 actinobacteria strains.</title>
        <authorList>
            <person name="Klenk H.-P."/>
        </authorList>
    </citation>
    <scope>NUCLEOTIDE SEQUENCE [LARGE SCALE GENOMIC DNA]</scope>
    <source>
        <strain evidence="2 3">DSM 18248</strain>
    </source>
</reference>
<protein>
    <recommendedName>
        <fullName evidence="4">Transglycosylase SLT domain-containing protein</fullName>
    </recommendedName>
</protein>
<name>A0A7Y9YFA8_9ACTN</name>
<comment type="caution">
    <text evidence="2">The sequence shown here is derived from an EMBL/GenBank/DDBJ whole genome shotgun (WGS) entry which is preliminary data.</text>
</comment>